<dbReference type="InterPro" id="IPR004045">
    <property type="entry name" value="Glutathione_S-Trfase_N"/>
</dbReference>
<feature type="domain" description="GST C-terminal" evidence="6">
    <location>
        <begin position="94"/>
        <end position="214"/>
    </location>
</feature>
<dbReference type="InterPro" id="IPR036282">
    <property type="entry name" value="Glutathione-S-Trfase_C_sf"/>
</dbReference>
<dbReference type="Pfam" id="PF02798">
    <property type="entry name" value="GST_N"/>
    <property type="match status" value="1"/>
</dbReference>
<dbReference type="InterPro" id="IPR003082">
    <property type="entry name" value="GST_pi"/>
</dbReference>
<organism evidence="7">
    <name type="scientific">Loa loa</name>
    <name type="common">Eye worm</name>
    <name type="synonym">Filaria loa</name>
    <dbReference type="NCBI Taxonomy" id="7209"/>
    <lineage>
        <taxon>Eukaryota</taxon>
        <taxon>Metazoa</taxon>
        <taxon>Ecdysozoa</taxon>
        <taxon>Nematoda</taxon>
        <taxon>Chromadorea</taxon>
        <taxon>Rhabditida</taxon>
        <taxon>Spirurina</taxon>
        <taxon>Spiruromorpha</taxon>
        <taxon>Filarioidea</taxon>
        <taxon>Onchocercidae</taxon>
        <taxon>Loa</taxon>
    </lineage>
</organism>
<dbReference type="OMA" id="KKSCVFG"/>
<dbReference type="RefSeq" id="XP_003136908.1">
    <property type="nucleotide sequence ID" value="XM_003136860.1"/>
</dbReference>
<dbReference type="InterPro" id="IPR040079">
    <property type="entry name" value="Glutathione_S-Trfase"/>
</dbReference>
<dbReference type="AlphaFoldDB" id="A0A1S0U9C5"/>
<dbReference type="FunFam" id="1.20.1050.10:FF:000020">
    <property type="entry name" value="Glutathione S-transferase P 1"/>
    <property type="match status" value="1"/>
</dbReference>
<evidence type="ECO:0000256" key="2">
    <source>
        <dbReference type="ARBA" id="ARBA00011738"/>
    </source>
</evidence>
<keyword evidence="3 4" id="KW-0808">Transferase</keyword>
<dbReference type="SUPFAM" id="SSF47616">
    <property type="entry name" value="GST C-terminal domain-like"/>
    <property type="match status" value="1"/>
</dbReference>
<dbReference type="GO" id="GO:0004364">
    <property type="term" value="F:glutathione transferase activity"/>
    <property type="evidence" value="ECO:0007669"/>
    <property type="project" value="UniProtKB-UniRule"/>
</dbReference>
<dbReference type="InterPro" id="IPR036249">
    <property type="entry name" value="Thioredoxin-like_sf"/>
</dbReference>
<evidence type="ECO:0000256" key="3">
    <source>
        <dbReference type="ARBA" id="ARBA00022679"/>
    </source>
</evidence>
<gene>
    <name evidence="7" type="ORF">LOAG_01321</name>
</gene>
<dbReference type="EMBL" id="JH712072">
    <property type="protein sequence ID" value="EFO27159.1"/>
    <property type="molecule type" value="Genomic_DNA"/>
</dbReference>
<feature type="domain" description="GST N-terminal" evidence="5">
    <location>
        <begin position="15"/>
        <end position="92"/>
    </location>
</feature>
<dbReference type="GO" id="GO:0005829">
    <property type="term" value="C:cytosol"/>
    <property type="evidence" value="ECO:0007669"/>
    <property type="project" value="TreeGrafter"/>
</dbReference>
<dbReference type="KEGG" id="loa:LOAG_01321"/>
<sequence length="222" mass="26155">MRFALHVIFVYQLFQEQFQVDSCALSLAEPIRLLLVDQGINFIDDRINKSDWPIIKSHFQFEQLPCLYDGDQQIVQSGAILRHLARKHDLNGGNELETTYIDMFYEGLRDLHSKYTKIIYQTYDTEKDSYTKDVLPVELTKFERLLATRDNGKNFILGDKISFADFVLFEEVDIHQILDPHCLDKFPLLKAYRQRMEDRPRLKEYYEQRNAAKIPVNGNGKQ</sequence>
<dbReference type="Gene3D" id="1.20.1050.10">
    <property type="match status" value="1"/>
</dbReference>
<dbReference type="EC" id="2.5.1.18" evidence="4"/>
<evidence type="ECO:0000313" key="7">
    <source>
        <dbReference type="EMBL" id="EFO27159.1"/>
    </source>
</evidence>
<dbReference type="PANTHER" id="PTHR11571">
    <property type="entry name" value="GLUTATHIONE S-TRANSFERASE"/>
    <property type="match status" value="1"/>
</dbReference>
<dbReference type="PROSITE" id="PS50404">
    <property type="entry name" value="GST_NTER"/>
    <property type="match status" value="1"/>
</dbReference>
<comment type="subunit">
    <text evidence="2 4">Homodimer.</text>
</comment>
<dbReference type="InterPro" id="IPR004046">
    <property type="entry name" value="GST_C"/>
</dbReference>
<dbReference type="PROSITE" id="PS50405">
    <property type="entry name" value="GST_CTER"/>
    <property type="match status" value="1"/>
</dbReference>
<dbReference type="Pfam" id="PF14497">
    <property type="entry name" value="GST_C_3"/>
    <property type="match status" value="1"/>
</dbReference>
<evidence type="ECO:0000259" key="6">
    <source>
        <dbReference type="PROSITE" id="PS50405"/>
    </source>
</evidence>
<dbReference type="InterPro" id="IPR050213">
    <property type="entry name" value="GST_superfamily"/>
</dbReference>
<dbReference type="InterPro" id="IPR010987">
    <property type="entry name" value="Glutathione-S-Trfase_C-like"/>
</dbReference>
<dbReference type="SFLD" id="SFLDS00019">
    <property type="entry name" value="Glutathione_Transferase_(cytos"/>
    <property type="match status" value="1"/>
</dbReference>
<evidence type="ECO:0000256" key="1">
    <source>
        <dbReference type="ARBA" id="ARBA00007297"/>
    </source>
</evidence>
<comment type="similarity">
    <text evidence="1 4">Belongs to the GST superfamily. Pi family.</text>
</comment>
<dbReference type="InParanoid" id="A0A1S0U9C5"/>
<dbReference type="SUPFAM" id="SSF52833">
    <property type="entry name" value="Thioredoxin-like"/>
    <property type="match status" value="1"/>
</dbReference>
<reference evidence="7" key="1">
    <citation type="submission" date="2012-04" db="EMBL/GenBank/DDBJ databases">
        <title>The Genome Sequence of Loa loa.</title>
        <authorList>
            <consortium name="The Broad Institute Genome Sequencing Platform"/>
            <consortium name="Broad Institute Genome Sequencing Center for Infectious Disease"/>
            <person name="Nutman T.B."/>
            <person name="Fink D.L."/>
            <person name="Russ C."/>
            <person name="Young S."/>
            <person name="Zeng Q."/>
            <person name="Gargeya S."/>
            <person name="Alvarado L."/>
            <person name="Berlin A."/>
            <person name="Chapman S.B."/>
            <person name="Chen Z."/>
            <person name="Freedman E."/>
            <person name="Gellesch M."/>
            <person name="Goldberg J."/>
            <person name="Griggs A."/>
            <person name="Gujja S."/>
            <person name="Heilman E.R."/>
            <person name="Heiman D."/>
            <person name="Howarth C."/>
            <person name="Mehta T."/>
            <person name="Neiman D."/>
            <person name="Pearson M."/>
            <person name="Roberts A."/>
            <person name="Saif S."/>
            <person name="Shea T."/>
            <person name="Shenoy N."/>
            <person name="Sisk P."/>
            <person name="Stolte C."/>
            <person name="Sykes S."/>
            <person name="White J."/>
            <person name="Yandava C."/>
            <person name="Haas B."/>
            <person name="Henn M.R."/>
            <person name="Nusbaum C."/>
            <person name="Birren B."/>
        </authorList>
    </citation>
    <scope>NUCLEOTIDE SEQUENCE [LARGE SCALE GENOMIC DNA]</scope>
</reference>
<comment type="catalytic activity">
    <reaction evidence="4">
        <text>RX + glutathione = an S-substituted glutathione + a halide anion + H(+)</text>
        <dbReference type="Rhea" id="RHEA:16437"/>
        <dbReference type="ChEBI" id="CHEBI:15378"/>
        <dbReference type="ChEBI" id="CHEBI:16042"/>
        <dbReference type="ChEBI" id="CHEBI:17792"/>
        <dbReference type="ChEBI" id="CHEBI:57925"/>
        <dbReference type="ChEBI" id="CHEBI:90779"/>
        <dbReference type="EC" id="2.5.1.18"/>
    </reaction>
</comment>
<comment type="function">
    <text evidence="4">Conjugation of reduced glutathione to a wide number of exogenous and endogenous hydrophobic electrophiles.</text>
</comment>
<dbReference type="GO" id="GO:0006749">
    <property type="term" value="P:glutathione metabolic process"/>
    <property type="evidence" value="ECO:0007669"/>
    <property type="project" value="UniProtKB-UniRule"/>
</dbReference>
<dbReference type="Gene3D" id="3.40.30.10">
    <property type="entry name" value="Glutaredoxin"/>
    <property type="match status" value="1"/>
</dbReference>
<proteinExistence type="inferred from homology"/>
<evidence type="ECO:0000259" key="5">
    <source>
        <dbReference type="PROSITE" id="PS50404"/>
    </source>
</evidence>
<dbReference type="PANTHER" id="PTHR11571:SF141">
    <property type="entry name" value="GLUTATHIONE S-TRANSFERASE"/>
    <property type="match status" value="1"/>
</dbReference>
<protein>
    <recommendedName>
        <fullName evidence="4">Glutathione S-transferase</fullName>
        <ecNumber evidence="4">2.5.1.18</ecNumber>
    </recommendedName>
    <alternativeName>
        <fullName evidence="4">GST class-pi</fullName>
    </alternativeName>
</protein>
<dbReference type="OrthoDB" id="4951845at2759"/>
<name>A0A1S0U9C5_LOALO</name>
<dbReference type="CTD" id="9938699"/>
<dbReference type="PRINTS" id="PR01268">
    <property type="entry name" value="GSTRNSFRASEP"/>
</dbReference>
<evidence type="ECO:0000256" key="4">
    <source>
        <dbReference type="RuleBase" id="RU368105"/>
    </source>
</evidence>
<dbReference type="GeneID" id="9938699"/>
<dbReference type="FunCoup" id="A0A1S0U9C5">
    <property type="interactions" value="130"/>
</dbReference>
<accession>A0A1S0U9C5</accession>